<evidence type="ECO:0000313" key="2">
    <source>
        <dbReference type="EMBL" id="MBX13739.1"/>
    </source>
</evidence>
<accession>A0A2P2L6Y7</accession>
<proteinExistence type="predicted"/>
<feature type="region of interest" description="Disordered" evidence="1">
    <location>
        <begin position="69"/>
        <end position="209"/>
    </location>
</feature>
<evidence type="ECO:0000256" key="1">
    <source>
        <dbReference type="SAM" id="MobiDB-lite"/>
    </source>
</evidence>
<sequence>MSKEIASQALSSEESAPDVDQIVGEVPQTDGVKTVGELDSPEEIASQALSSEVPVSDKVAKSQYNIATDENTFNSENEISSETAVDNEGLGATADDSGSITAADVQQGVASHQQTKDRVESLGKSDSPVDTSNALTSEGQNDEEVQNRVENTKGELLTEAPAAENEFSPVLNEDERKVESASEKNDTNSNPNGHSASLSSKENGTKGFNGLYIGSYIFVSISI</sequence>
<feature type="compositionally biased region" description="Polar residues" evidence="1">
    <location>
        <begin position="128"/>
        <end position="139"/>
    </location>
</feature>
<feature type="compositionally biased region" description="Polar residues" evidence="1">
    <location>
        <begin position="187"/>
        <end position="202"/>
    </location>
</feature>
<feature type="compositionally biased region" description="Basic and acidic residues" evidence="1">
    <location>
        <begin position="173"/>
        <end position="186"/>
    </location>
</feature>
<dbReference type="EMBL" id="GGEC01033255">
    <property type="protein sequence ID" value="MBX13739.1"/>
    <property type="molecule type" value="Transcribed_RNA"/>
</dbReference>
<organism evidence="2">
    <name type="scientific">Rhizophora mucronata</name>
    <name type="common">Asiatic mangrove</name>
    <dbReference type="NCBI Taxonomy" id="61149"/>
    <lineage>
        <taxon>Eukaryota</taxon>
        <taxon>Viridiplantae</taxon>
        <taxon>Streptophyta</taxon>
        <taxon>Embryophyta</taxon>
        <taxon>Tracheophyta</taxon>
        <taxon>Spermatophyta</taxon>
        <taxon>Magnoliopsida</taxon>
        <taxon>eudicotyledons</taxon>
        <taxon>Gunneridae</taxon>
        <taxon>Pentapetalae</taxon>
        <taxon>rosids</taxon>
        <taxon>fabids</taxon>
        <taxon>Malpighiales</taxon>
        <taxon>Rhizophoraceae</taxon>
        <taxon>Rhizophora</taxon>
    </lineage>
</organism>
<feature type="region of interest" description="Disordered" evidence="1">
    <location>
        <begin position="1"/>
        <end position="34"/>
    </location>
</feature>
<name>A0A2P2L6Y7_RHIMU</name>
<feature type="compositionally biased region" description="Basic and acidic residues" evidence="1">
    <location>
        <begin position="114"/>
        <end position="123"/>
    </location>
</feature>
<feature type="compositionally biased region" description="Polar residues" evidence="1">
    <location>
        <begin position="69"/>
        <end position="84"/>
    </location>
</feature>
<dbReference type="AlphaFoldDB" id="A0A2P2L6Y7"/>
<protein>
    <submittedName>
        <fullName evidence="2">Uncharacterized protein</fullName>
    </submittedName>
</protein>
<reference evidence="2" key="1">
    <citation type="submission" date="2018-02" db="EMBL/GenBank/DDBJ databases">
        <title>Rhizophora mucronata_Transcriptome.</title>
        <authorList>
            <person name="Meera S.P."/>
            <person name="Sreeshan A."/>
            <person name="Augustine A."/>
        </authorList>
    </citation>
    <scope>NUCLEOTIDE SEQUENCE</scope>
    <source>
        <tissue evidence="2">Leaf</tissue>
    </source>
</reference>